<dbReference type="Proteomes" id="UP000030451">
    <property type="component" value="Unassembled WGS sequence"/>
</dbReference>
<evidence type="ECO:0000259" key="1">
    <source>
        <dbReference type="SMART" id="SM01022"/>
    </source>
</evidence>
<dbReference type="STRING" id="379097.SE23_00515"/>
<organism evidence="2 3">
    <name type="scientific">Photobacterium sp. (strain ATCC 43367)</name>
    <dbReference type="NCBI Taxonomy" id="379097"/>
    <lineage>
        <taxon>Bacteria</taxon>
        <taxon>Pseudomonadati</taxon>
        <taxon>Pseudomonadota</taxon>
        <taxon>Gammaproteobacteria</taxon>
        <taxon>Vibrionales</taxon>
        <taxon>Vibrionaceae</taxon>
        <taxon>Vibrio</taxon>
        <taxon>Vibrio oreintalis group</taxon>
    </lineage>
</organism>
<name>A0A0A5JP35_PHOS4</name>
<dbReference type="InterPro" id="IPR015947">
    <property type="entry name" value="PUA-like_sf"/>
</dbReference>
<sequence>MEERYEDYFQSYTSTLSASQLAEIDDVETTYFCDDEYNTNECARLVSIGKKRATCSVKEAYKIEGEPLPKVGQHQIVLDWEKTPVCIVKITDVDFCPFGQVSREFAESEGEGDGTYEWWYKAHNDFFTKDCASAYGIEFNDSTELVLVTFELVYK</sequence>
<dbReference type="PANTHER" id="PTHR39203">
    <property type="entry name" value="CYTOPLASMIC PROTEIN-RELATED"/>
    <property type="match status" value="1"/>
</dbReference>
<dbReference type="SMART" id="SM01022">
    <property type="entry name" value="ASCH"/>
    <property type="match status" value="1"/>
</dbReference>
<dbReference type="CDD" id="cd06553">
    <property type="entry name" value="ASCH_Ef3133_like"/>
    <property type="match status" value="1"/>
</dbReference>
<dbReference type="EMBL" id="JRWP01000004">
    <property type="protein sequence ID" value="KGY09718.1"/>
    <property type="molecule type" value="Genomic_DNA"/>
</dbReference>
<accession>A0A0A5JP35</accession>
<dbReference type="SUPFAM" id="SSF88697">
    <property type="entry name" value="PUA domain-like"/>
    <property type="match status" value="1"/>
</dbReference>
<comment type="caution">
    <text evidence="2">The sequence shown here is derived from an EMBL/GenBank/DDBJ whole genome shotgun (WGS) entry which is preliminary data.</text>
</comment>
<dbReference type="Gene3D" id="3.10.400.10">
    <property type="entry name" value="Sulfate adenylyltransferase"/>
    <property type="match status" value="1"/>
</dbReference>
<evidence type="ECO:0000313" key="3">
    <source>
        <dbReference type="Proteomes" id="UP000030451"/>
    </source>
</evidence>
<evidence type="ECO:0000313" key="2">
    <source>
        <dbReference type="EMBL" id="KGY09718.1"/>
    </source>
</evidence>
<reference evidence="2 3" key="1">
    <citation type="submission" date="2014-10" db="EMBL/GenBank/DDBJ databases">
        <title>Genome sequencing of Vibrio sinaloensis T08.</title>
        <authorList>
            <person name="Chan K.-G."/>
            <person name="Mohamad N.I."/>
        </authorList>
    </citation>
    <scope>NUCLEOTIDE SEQUENCE [LARGE SCALE GENOMIC DNA]</scope>
    <source>
        <strain evidence="2 3">T08</strain>
    </source>
</reference>
<dbReference type="RefSeq" id="WP_038187482.1">
    <property type="nucleotide sequence ID" value="NZ_JRWP01000004.1"/>
</dbReference>
<proteinExistence type="predicted"/>
<dbReference type="OrthoDB" id="9807542at2"/>
<dbReference type="InterPro" id="IPR009326">
    <property type="entry name" value="DUF984"/>
</dbReference>
<dbReference type="Pfam" id="PF04266">
    <property type="entry name" value="ASCH"/>
    <property type="match status" value="1"/>
</dbReference>
<dbReference type="PANTHER" id="PTHR39203:SF1">
    <property type="entry name" value="CYTOPLASMIC PROTEIN"/>
    <property type="match status" value="1"/>
</dbReference>
<dbReference type="AlphaFoldDB" id="A0A0A5JP35"/>
<gene>
    <name evidence="2" type="ORF">NM06_02050</name>
</gene>
<protein>
    <submittedName>
        <fullName evidence="2">RNA-binding protein</fullName>
    </submittedName>
</protein>
<feature type="domain" description="ASCH" evidence="1">
    <location>
        <begin position="30"/>
        <end position="154"/>
    </location>
</feature>
<dbReference type="PIRSF" id="PIRSF021320">
    <property type="entry name" value="DUF984"/>
    <property type="match status" value="1"/>
</dbReference>
<dbReference type="InterPro" id="IPR007374">
    <property type="entry name" value="ASCH_domain"/>
</dbReference>